<organism evidence="1 2">
    <name type="scientific">Diaphorina citri</name>
    <name type="common">Asian citrus psyllid</name>
    <dbReference type="NCBI Taxonomy" id="121845"/>
    <lineage>
        <taxon>Eukaryota</taxon>
        <taxon>Metazoa</taxon>
        <taxon>Ecdysozoa</taxon>
        <taxon>Arthropoda</taxon>
        <taxon>Hexapoda</taxon>
        <taxon>Insecta</taxon>
        <taxon>Pterygota</taxon>
        <taxon>Neoptera</taxon>
        <taxon>Paraneoptera</taxon>
        <taxon>Hemiptera</taxon>
        <taxon>Sternorrhyncha</taxon>
        <taxon>Psylloidea</taxon>
        <taxon>Psyllidae</taxon>
        <taxon>Diaphorininae</taxon>
        <taxon>Diaphorina</taxon>
    </lineage>
</organism>
<name>A0A1S3CVR1_DIACI</name>
<dbReference type="GeneID" id="103506170"/>
<accession>A0A1S3CVR1</accession>
<evidence type="ECO:0000313" key="2">
    <source>
        <dbReference type="RefSeq" id="XP_008468776.1"/>
    </source>
</evidence>
<keyword evidence="1" id="KW-1185">Reference proteome</keyword>
<sequence length="73" mass="8261">MGVRDSKPSTITYEDVIKFKRVEESDLNRLREAFRRIAPSSSHISQQVFIREVLGPGVPAQIAKVTFISSLEE</sequence>
<dbReference type="RefSeq" id="XP_008468776.1">
    <property type="nucleotide sequence ID" value="XM_008470554.3"/>
</dbReference>
<dbReference type="Proteomes" id="UP000079169">
    <property type="component" value="Unplaced"/>
</dbReference>
<dbReference type="OMA" id="SQQCFYK"/>
<evidence type="ECO:0000313" key="1">
    <source>
        <dbReference type="Proteomes" id="UP000079169"/>
    </source>
</evidence>
<reference evidence="2" key="1">
    <citation type="submission" date="2025-08" db="UniProtKB">
        <authorList>
            <consortium name="RefSeq"/>
        </authorList>
    </citation>
    <scope>IDENTIFICATION</scope>
</reference>
<protein>
    <submittedName>
        <fullName evidence="2">Ubiquitin carboxyl-terminal hydrolase 32-like</fullName>
    </submittedName>
</protein>
<dbReference type="AlphaFoldDB" id="A0A1S3CVR1"/>
<proteinExistence type="predicted"/>
<dbReference type="KEGG" id="dci:103506170"/>
<dbReference type="PaxDb" id="121845-A0A1S3CVR1"/>
<dbReference type="STRING" id="121845.A0A1S3CVR1"/>
<gene>
    <name evidence="2" type="primary">LOC103506170</name>
</gene>